<keyword evidence="2" id="KW-1185">Reference proteome</keyword>
<gene>
    <name evidence="1" type="ORF">JAAARDRAFT_410298</name>
</gene>
<proteinExistence type="predicted"/>
<evidence type="ECO:0000313" key="1">
    <source>
        <dbReference type="EMBL" id="KDQ54076.1"/>
    </source>
</evidence>
<dbReference type="AlphaFoldDB" id="A0A067PUQ4"/>
<dbReference type="HOGENOM" id="CLU_1938478_0_0_1"/>
<reference evidence="2" key="1">
    <citation type="journal article" date="2014" name="Proc. Natl. Acad. Sci. U.S.A.">
        <title>Extensive sampling of basidiomycete genomes demonstrates inadequacy of the white-rot/brown-rot paradigm for wood decay fungi.</title>
        <authorList>
            <person name="Riley R."/>
            <person name="Salamov A.A."/>
            <person name="Brown D.W."/>
            <person name="Nagy L.G."/>
            <person name="Floudas D."/>
            <person name="Held B.W."/>
            <person name="Levasseur A."/>
            <person name="Lombard V."/>
            <person name="Morin E."/>
            <person name="Otillar R."/>
            <person name="Lindquist E.A."/>
            <person name="Sun H."/>
            <person name="LaButti K.M."/>
            <person name="Schmutz J."/>
            <person name="Jabbour D."/>
            <person name="Luo H."/>
            <person name="Baker S.E."/>
            <person name="Pisabarro A.G."/>
            <person name="Walton J.D."/>
            <person name="Blanchette R.A."/>
            <person name="Henrissat B."/>
            <person name="Martin F."/>
            <person name="Cullen D."/>
            <person name="Hibbett D.S."/>
            <person name="Grigoriev I.V."/>
        </authorList>
    </citation>
    <scope>NUCLEOTIDE SEQUENCE [LARGE SCALE GENOMIC DNA]</scope>
    <source>
        <strain evidence="2">MUCL 33604</strain>
    </source>
</reference>
<organism evidence="1 2">
    <name type="scientific">Jaapia argillacea MUCL 33604</name>
    <dbReference type="NCBI Taxonomy" id="933084"/>
    <lineage>
        <taxon>Eukaryota</taxon>
        <taxon>Fungi</taxon>
        <taxon>Dikarya</taxon>
        <taxon>Basidiomycota</taxon>
        <taxon>Agaricomycotina</taxon>
        <taxon>Agaricomycetes</taxon>
        <taxon>Agaricomycetidae</taxon>
        <taxon>Jaapiales</taxon>
        <taxon>Jaapiaceae</taxon>
        <taxon>Jaapia</taxon>
    </lineage>
</organism>
<dbReference type="EMBL" id="KL197730">
    <property type="protein sequence ID" value="KDQ54076.1"/>
    <property type="molecule type" value="Genomic_DNA"/>
</dbReference>
<name>A0A067PUQ4_9AGAM</name>
<dbReference type="InParanoid" id="A0A067PUQ4"/>
<protein>
    <submittedName>
        <fullName evidence="1">Uncharacterized protein</fullName>
    </submittedName>
</protein>
<accession>A0A067PUQ4</accession>
<evidence type="ECO:0000313" key="2">
    <source>
        <dbReference type="Proteomes" id="UP000027265"/>
    </source>
</evidence>
<dbReference type="Proteomes" id="UP000027265">
    <property type="component" value="Unassembled WGS sequence"/>
</dbReference>
<sequence>MAFAVSLDVWRTVLFSISFCLHYPSSQDVYAVKVGLPIVPLWPRPPEFRRDDSLQRVTHPYNMSRFRTEAARLVLSSRTLLFHSKSPAGRVRGISVVASHTEMPAIPSIFEVVSRPHISTKKVALLSAGC</sequence>